<keyword evidence="2" id="KW-0732">Signal</keyword>
<keyword evidence="1" id="KW-1133">Transmembrane helix</keyword>
<evidence type="ECO:0000256" key="1">
    <source>
        <dbReference type="SAM" id="Phobius"/>
    </source>
</evidence>
<feature type="transmembrane region" description="Helical" evidence="1">
    <location>
        <begin position="183"/>
        <end position="203"/>
    </location>
</feature>
<gene>
    <name evidence="3" type="ORF">VXC91_08925</name>
</gene>
<organism evidence="3 4">
    <name type="scientific">Streptomyces chiangmaiensis</name>
    <dbReference type="NCBI Taxonomy" id="766497"/>
    <lineage>
        <taxon>Bacteria</taxon>
        <taxon>Bacillati</taxon>
        <taxon>Actinomycetota</taxon>
        <taxon>Actinomycetes</taxon>
        <taxon>Kitasatosporales</taxon>
        <taxon>Streptomycetaceae</taxon>
        <taxon>Streptomyces</taxon>
    </lineage>
</organism>
<dbReference type="EMBL" id="JAYWVC010000019">
    <property type="protein sequence ID" value="MED7822100.1"/>
    <property type="molecule type" value="Genomic_DNA"/>
</dbReference>
<keyword evidence="4" id="KW-1185">Reference proteome</keyword>
<feature type="chain" id="PRO_5045885315" evidence="2">
    <location>
        <begin position="35"/>
        <end position="226"/>
    </location>
</feature>
<evidence type="ECO:0000313" key="4">
    <source>
        <dbReference type="Proteomes" id="UP001333996"/>
    </source>
</evidence>
<protein>
    <submittedName>
        <fullName evidence="3">Uncharacterized protein</fullName>
    </submittedName>
</protein>
<dbReference type="Proteomes" id="UP001333996">
    <property type="component" value="Unassembled WGS sequence"/>
</dbReference>
<accession>A0ABU7FDX6</accession>
<sequence length="226" mass="23823">MTHKGGPVRGPGRPVAALVLTVAALAGAAAPSQAVSEDIPDLALVVANGSGRTTTLRSGDRDFALLLQLLSPMESRTEQVPEDWTRGRYPRVRATVVWALTGIGGWPYTRRAPGGDVAIEQEDQVFLAADGTAWVRSDPAPDVSDDDIRWRRAPRAVFDRLAKSGLFGEPVKAEDDSADGLRWGAVGVGAGLALGGGGVFVALRRAAARREAGPPRQEVIDLGELD</sequence>
<name>A0ABU7FDX6_9ACTN</name>
<comment type="caution">
    <text evidence="3">The sequence shown here is derived from an EMBL/GenBank/DDBJ whole genome shotgun (WGS) entry which is preliminary data.</text>
</comment>
<keyword evidence="1" id="KW-0472">Membrane</keyword>
<reference evidence="3" key="1">
    <citation type="submission" date="2024-01" db="EMBL/GenBank/DDBJ databases">
        <title>First draft genome sequence data of TA4-1, the type strain of Gram-positive actinobacterium Streptomyces chiangmaiensis.</title>
        <authorList>
            <person name="Yasawong M."/>
            <person name="Nantapong N."/>
        </authorList>
    </citation>
    <scope>NUCLEOTIDE SEQUENCE</scope>
    <source>
        <strain evidence="3">TA4-1</strain>
    </source>
</reference>
<feature type="signal peptide" evidence="2">
    <location>
        <begin position="1"/>
        <end position="34"/>
    </location>
</feature>
<evidence type="ECO:0000313" key="3">
    <source>
        <dbReference type="EMBL" id="MED7822100.1"/>
    </source>
</evidence>
<proteinExistence type="predicted"/>
<keyword evidence="1" id="KW-0812">Transmembrane</keyword>
<dbReference type="RefSeq" id="WP_329506423.1">
    <property type="nucleotide sequence ID" value="NZ_BAAAYZ010000015.1"/>
</dbReference>
<evidence type="ECO:0000256" key="2">
    <source>
        <dbReference type="SAM" id="SignalP"/>
    </source>
</evidence>